<protein>
    <submittedName>
        <fullName evidence="1">Uncharacterized protein</fullName>
    </submittedName>
</protein>
<reference evidence="1" key="1">
    <citation type="submission" date="2021-02" db="EMBL/GenBank/DDBJ databases">
        <authorList>
            <consortium name="DOE Joint Genome Institute"/>
            <person name="Ahrendt S."/>
            <person name="Looney B.P."/>
            <person name="Miyauchi S."/>
            <person name="Morin E."/>
            <person name="Drula E."/>
            <person name="Courty P.E."/>
            <person name="Chicoki N."/>
            <person name="Fauchery L."/>
            <person name="Kohler A."/>
            <person name="Kuo A."/>
            <person name="Labutti K."/>
            <person name="Pangilinan J."/>
            <person name="Lipzen A."/>
            <person name="Riley R."/>
            <person name="Andreopoulos W."/>
            <person name="He G."/>
            <person name="Johnson J."/>
            <person name="Barry K.W."/>
            <person name="Grigoriev I.V."/>
            <person name="Nagy L."/>
            <person name="Hibbett D."/>
            <person name="Henrissat B."/>
            <person name="Matheny P.B."/>
            <person name="Labbe J."/>
            <person name="Martin F."/>
        </authorList>
    </citation>
    <scope>NUCLEOTIDE SEQUENCE</scope>
    <source>
        <strain evidence="1">FP105234-sp</strain>
    </source>
</reference>
<dbReference type="EMBL" id="MU275862">
    <property type="protein sequence ID" value="KAI0050398.1"/>
    <property type="molecule type" value="Genomic_DNA"/>
</dbReference>
<keyword evidence="2" id="KW-1185">Reference proteome</keyword>
<accession>A0ACB8S1S7</accession>
<evidence type="ECO:0000313" key="2">
    <source>
        <dbReference type="Proteomes" id="UP000814033"/>
    </source>
</evidence>
<sequence length="302" mass="32468">MSESPEASGSRVSGSVHTSPITFTHALEPEALPVLSSPEDSYLGLQNPGFMGSRPTYAVGLAESPTNPPQPEQTLPVARASGSRTKTRRRASIMQQPPTSDEGSMDTGDSARKRPKKTVVACDFCRRRKLKCTGERPRCAACQKRAAEKPHEQVECRYEPFARRRGPGKSPKGSGGSKKPAAKPRATRAHKRAAPAAASSSTTVDLLQEQHGGGAAPEGEFTFVLPPGAPMYPPEGEPPPLQTPGPSRGFELAVPKDARRTTTRAPPRAGARSNNGRERNTFLTLTHTQRTRAIRDRVVDAH</sequence>
<gene>
    <name evidence="1" type="ORF">FA95DRAFT_623081</name>
</gene>
<name>A0ACB8S1S7_9AGAM</name>
<proteinExistence type="predicted"/>
<reference evidence="1" key="2">
    <citation type="journal article" date="2022" name="New Phytol.">
        <title>Evolutionary transition to the ectomycorrhizal habit in the genomes of a hyperdiverse lineage of mushroom-forming fungi.</title>
        <authorList>
            <person name="Looney B."/>
            <person name="Miyauchi S."/>
            <person name="Morin E."/>
            <person name="Drula E."/>
            <person name="Courty P.E."/>
            <person name="Kohler A."/>
            <person name="Kuo A."/>
            <person name="LaButti K."/>
            <person name="Pangilinan J."/>
            <person name="Lipzen A."/>
            <person name="Riley R."/>
            <person name="Andreopoulos W."/>
            <person name="He G."/>
            <person name="Johnson J."/>
            <person name="Nolan M."/>
            <person name="Tritt A."/>
            <person name="Barry K.W."/>
            <person name="Grigoriev I.V."/>
            <person name="Nagy L.G."/>
            <person name="Hibbett D."/>
            <person name="Henrissat B."/>
            <person name="Matheny P.B."/>
            <person name="Labbe J."/>
            <person name="Martin F.M."/>
        </authorList>
    </citation>
    <scope>NUCLEOTIDE SEQUENCE</scope>
    <source>
        <strain evidence="1">FP105234-sp</strain>
    </source>
</reference>
<comment type="caution">
    <text evidence="1">The sequence shown here is derived from an EMBL/GenBank/DDBJ whole genome shotgun (WGS) entry which is preliminary data.</text>
</comment>
<dbReference type="Proteomes" id="UP000814033">
    <property type="component" value="Unassembled WGS sequence"/>
</dbReference>
<organism evidence="1 2">
    <name type="scientific">Auriscalpium vulgare</name>
    <dbReference type="NCBI Taxonomy" id="40419"/>
    <lineage>
        <taxon>Eukaryota</taxon>
        <taxon>Fungi</taxon>
        <taxon>Dikarya</taxon>
        <taxon>Basidiomycota</taxon>
        <taxon>Agaricomycotina</taxon>
        <taxon>Agaricomycetes</taxon>
        <taxon>Russulales</taxon>
        <taxon>Auriscalpiaceae</taxon>
        <taxon>Auriscalpium</taxon>
    </lineage>
</organism>
<evidence type="ECO:0000313" key="1">
    <source>
        <dbReference type="EMBL" id="KAI0050398.1"/>
    </source>
</evidence>